<reference evidence="2" key="1">
    <citation type="submission" date="2016-10" db="EMBL/GenBank/DDBJ databases">
        <authorList>
            <person name="Varghese N."/>
            <person name="Submissions S."/>
        </authorList>
    </citation>
    <scope>NUCLEOTIDE SEQUENCE [LARGE SCALE GENOMIC DNA]</scope>
    <source>
        <strain evidence="2">LMG 25967</strain>
    </source>
</reference>
<dbReference type="STRING" id="915471.SAMN05216201_11119"/>
<sequence length="60" mass="6711">MIRCRFEAALIRLAAWILMGRNVQRAMVVSRRDNNDMWGMGERLGSIAGRIANGYKGGAE</sequence>
<dbReference type="OrthoDB" id="7026656at2"/>
<proteinExistence type="predicted"/>
<keyword evidence="2" id="KW-1185">Reference proteome</keyword>
<evidence type="ECO:0000313" key="2">
    <source>
        <dbReference type="Proteomes" id="UP000242930"/>
    </source>
</evidence>
<dbReference type="RefSeq" id="WP_090311944.1">
    <property type="nucleotide sequence ID" value="NZ_FNZE01000011.1"/>
</dbReference>
<evidence type="ECO:0000313" key="1">
    <source>
        <dbReference type="EMBL" id="SEJ56814.1"/>
    </source>
</evidence>
<name>A0A1H6ZXC8_9PSED</name>
<organism evidence="1 2">
    <name type="scientific">Pseudomonas linyingensis</name>
    <dbReference type="NCBI Taxonomy" id="915471"/>
    <lineage>
        <taxon>Bacteria</taxon>
        <taxon>Pseudomonadati</taxon>
        <taxon>Pseudomonadota</taxon>
        <taxon>Gammaproteobacteria</taxon>
        <taxon>Pseudomonadales</taxon>
        <taxon>Pseudomonadaceae</taxon>
        <taxon>Pseudomonas</taxon>
    </lineage>
</organism>
<accession>A0A1H6ZXC8</accession>
<dbReference type="Proteomes" id="UP000242930">
    <property type="component" value="Unassembled WGS sequence"/>
</dbReference>
<dbReference type="AlphaFoldDB" id="A0A1H6ZXC8"/>
<gene>
    <name evidence="1" type="ORF">SAMN05216201_11119</name>
</gene>
<dbReference type="EMBL" id="FNZE01000011">
    <property type="protein sequence ID" value="SEJ56814.1"/>
    <property type="molecule type" value="Genomic_DNA"/>
</dbReference>
<protein>
    <submittedName>
        <fullName evidence="1">Uncharacterized protein</fullName>
    </submittedName>
</protein>